<evidence type="ECO:0000313" key="1">
    <source>
        <dbReference type="EMBL" id="ORE19308.1"/>
    </source>
</evidence>
<evidence type="ECO:0000313" key="2">
    <source>
        <dbReference type="Proteomes" id="UP000242381"/>
    </source>
</evidence>
<protein>
    <submittedName>
        <fullName evidence="1">Uncharacterized protein</fullName>
    </submittedName>
</protein>
<sequence length="178" mass="20636">MQSTESSSHKRFDHPYDSEDFVHGLPRKKFISEESFANEMAAMSLDPSKSSITFQRDPNERYIYDINNNITSNKNVVRIDDINQFLEEQEEENDMMPLVVDHTILIDDDTCGLPLELNPGNSKPKIPQFVLSNSALTDPRDKLAVQEMMKHNQDRRHTHIEIIHQPSVQYDSMDMDLD</sequence>
<proteinExistence type="predicted"/>
<gene>
    <name evidence="1" type="ORF">BCV71DRAFT_263107</name>
</gene>
<name>A0A1X0S574_RHIZD</name>
<accession>A0A1X0S574</accession>
<dbReference type="VEuPathDB" id="FungiDB:BCV72DRAFT_228426"/>
<dbReference type="AlphaFoldDB" id="A0A1X0S574"/>
<dbReference type="OMA" id="HKPRIPD"/>
<organism evidence="1 2">
    <name type="scientific">Rhizopus microsporus</name>
    <dbReference type="NCBI Taxonomy" id="58291"/>
    <lineage>
        <taxon>Eukaryota</taxon>
        <taxon>Fungi</taxon>
        <taxon>Fungi incertae sedis</taxon>
        <taxon>Mucoromycota</taxon>
        <taxon>Mucoromycotina</taxon>
        <taxon>Mucoromycetes</taxon>
        <taxon>Mucorales</taxon>
        <taxon>Mucorineae</taxon>
        <taxon>Rhizopodaceae</taxon>
        <taxon>Rhizopus</taxon>
    </lineage>
</organism>
<dbReference type="EMBL" id="KV921313">
    <property type="protein sequence ID" value="ORE19308.1"/>
    <property type="molecule type" value="Genomic_DNA"/>
</dbReference>
<dbReference type="Proteomes" id="UP000242381">
    <property type="component" value="Unassembled WGS sequence"/>
</dbReference>
<reference evidence="1 2" key="1">
    <citation type="journal article" date="2016" name="Proc. Natl. Acad. Sci. U.S.A.">
        <title>Lipid metabolic changes in an early divergent fungus govern the establishment of a mutualistic symbiosis with endobacteria.</title>
        <authorList>
            <person name="Lastovetsky O.A."/>
            <person name="Gaspar M.L."/>
            <person name="Mondo S.J."/>
            <person name="LaButti K.M."/>
            <person name="Sandor L."/>
            <person name="Grigoriev I.V."/>
            <person name="Henry S.A."/>
            <person name="Pawlowska T.E."/>
        </authorList>
    </citation>
    <scope>NUCLEOTIDE SEQUENCE [LARGE SCALE GENOMIC DNA]</scope>
    <source>
        <strain evidence="1 2">ATCC 11559</strain>
    </source>
</reference>